<accession>A0A0U1MKS7</accession>
<proteinExistence type="predicted"/>
<dbReference type="EMBL" id="CVOQ01000017">
    <property type="protein sequence ID" value="CRI09964.1"/>
    <property type="molecule type" value="Genomic_DNA"/>
</dbReference>
<dbReference type="Proteomes" id="UP000039437">
    <property type="component" value="Unassembled WGS sequence"/>
</dbReference>
<sequence>MNWFLTRTRTMKNDANEKMFVLYQQLFDEFKKTNENCLLEIEQTPTSQIIINFLHYHDSYKTNNKLLQILEVYPESHERMKNYIISVMRGQILVKKGV</sequence>
<dbReference type="AlphaFoldDB" id="A0A0U1MKS7"/>
<evidence type="ECO:0000313" key="1">
    <source>
        <dbReference type="EMBL" id="CRI09964.1"/>
    </source>
</evidence>
<protein>
    <submittedName>
        <fullName evidence="1">Uncharacterized protein</fullName>
    </submittedName>
</protein>
<gene>
    <name evidence="1" type="ORF">BN1321_240166</name>
</gene>
<organism evidence="1 2">
    <name type="scientific">Staphylococcus aureus</name>
    <dbReference type="NCBI Taxonomy" id="1280"/>
    <lineage>
        <taxon>Bacteria</taxon>
        <taxon>Bacillati</taxon>
        <taxon>Bacillota</taxon>
        <taxon>Bacilli</taxon>
        <taxon>Bacillales</taxon>
        <taxon>Staphylococcaceae</taxon>
        <taxon>Staphylococcus</taxon>
    </lineage>
</organism>
<name>A0A0U1MKS7_STAAU</name>
<evidence type="ECO:0000313" key="2">
    <source>
        <dbReference type="Proteomes" id="UP000039437"/>
    </source>
</evidence>
<reference evidence="1 2" key="1">
    <citation type="submission" date="2015-04" db="EMBL/GenBank/DDBJ databases">
        <authorList>
            <person name="Syromyatnikov M.Y."/>
            <person name="Popov V.N."/>
        </authorList>
    </citation>
    <scope>NUCLEOTIDE SEQUENCE [LARGE SCALE GENOMIC DNA]</scope>
    <source>
        <strain evidence="1 2">AH1</strain>
    </source>
</reference>